<evidence type="ECO:0000256" key="1">
    <source>
        <dbReference type="ARBA" id="ARBA00022722"/>
    </source>
</evidence>
<gene>
    <name evidence="6" type="ORF">CEY11_10100</name>
</gene>
<dbReference type="Proteomes" id="UP000214603">
    <property type="component" value="Unassembled WGS sequence"/>
</dbReference>
<feature type="signal peptide" evidence="4">
    <location>
        <begin position="1"/>
        <end position="31"/>
    </location>
</feature>
<dbReference type="RefSeq" id="WP_088603274.1">
    <property type="nucleotide sequence ID" value="NZ_NJIH01000005.1"/>
</dbReference>
<evidence type="ECO:0000259" key="5">
    <source>
        <dbReference type="PROSITE" id="PS50830"/>
    </source>
</evidence>
<dbReference type="InterPro" id="IPR035437">
    <property type="entry name" value="SNase_OB-fold_sf"/>
</dbReference>
<name>A0A225MH18_9BURK</name>
<dbReference type="AlphaFoldDB" id="A0A225MH18"/>
<feature type="domain" description="TNase-like" evidence="5">
    <location>
        <begin position="45"/>
        <end position="177"/>
    </location>
</feature>
<dbReference type="InterPro" id="IPR016071">
    <property type="entry name" value="Staphylococal_nuclease_OB-fold"/>
</dbReference>
<dbReference type="Pfam" id="PF00565">
    <property type="entry name" value="SNase"/>
    <property type="match status" value="1"/>
</dbReference>
<dbReference type="SUPFAM" id="SSF50199">
    <property type="entry name" value="Staphylococcal nuclease"/>
    <property type="match status" value="1"/>
</dbReference>
<feature type="chain" id="PRO_5012466023" evidence="4">
    <location>
        <begin position="32"/>
        <end position="196"/>
    </location>
</feature>
<evidence type="ECO:0000313" key="6">
    <source>
        <dbReference type="EMBL" id="OWT60574.1"/>
    </source>
</evidence>
<evidence type="ECO:0000256" key="3">
    <source>
        <dbReference type="ARBA" id="ARBA00022801"/>
    </source>
</evidence>
<keyword evidence="3" id="KW-0378">Hydrolase</keyword>
<dbReference type="OrthoDB" id="9805504at2"/>
<dbReference type="PANTHER" id="PTHR12302">
    <property type="entry name" value="EBNA2 BINDING PROTEIN P100"/>
    <property type="match status" value="1"/>
</dbReference>
<reference evidence="7" key="1">
    <citation type="submission" date="2017-06" db="EMBL/GenBank/DDBJ databases">
        <title>Herbaspirillum phytohormonus sp. nov., isolated from the root nodule of Robinia pseudoacacia in lead-zinc mine.</title>
        <authorList>
            <person name="Fan M."/>
            <person name="Lin Y."/>
        </authorList>
    </citation>
    <scope>NUCLEOTIDE SEQUENCE [LARGE SCALE GENOMIC DNA]</scope>
    <source>
        <strain evidence="7">SC-089</strain>
    </source>
</reference>
<dbReference type="GO" id="GO:0016787">
    <property type="term" value="F:hydrolase activity"/>
    <property type="evidence" value="ECO:0007669"/>
    <property type="project" value="UniProtKB-KW"/>
</dbReference>
<comment type="caution">
    <text evidence="6">The sequence shown here is derived from an EMBL/GenBank/DDBJ whole genome shotgun (WGS) entry which is preliminary data.</text>
</comment>
<evidence type="ECO:0000256" key="2">
    <source>
        <dbReference type="ARBA" id="ARBA00022759"/>
    </source>
</evidence>
<keyword evidence="2" id="KW-0255">Endonuclease</keyword>
<evidence type="ECO:0000313" key="7">
    <source>
        <dbReference type="Proteomes" id="UP000214603"/>
    </source>
</evidence>
<keyword evidence="7" id="KW-1185">Reference proteome</keyword>
<evidence type="ECO:0000256" key="4">
    <source>
        <dbReference type="SAM" id="SignalP"/>
    </source>
</evidence>
<proteinExistence type="predicted"/>
<protein>
    <submittedName>
        <fullName evidence="6">Nuclease</fullName>
    </submittedName>
</protein>
<dbReference type="PROSITE" id="PS50830">
    <property type="entry name" value="TNASE_3"/>
    <property type="match status" value="1"/>
</dbReference>
<dbReference type="Gene3D" id="2.40.50.90">
    <property type="match status" value="1"/>
</dbReference>
<organism evidence="6 7">
    <name type="scientific">Candidimonas nitroreducens</name>
    <dbReference type="NCBI Taxonomy" id="683354"/>
    <lineage>
        <taxon>Bacteria</taxon>
        <taxon>Pseudomonadati</taxon>
        <taxon>Pseudomonadota</taxon>
        <taxon>Betaproteobacteria</taxon>
        <taxon>Burkholderiales</taxon>
        <taxon>Alcaligenaceae</taxon>
        <taxon>Candidimonas</taxon>
    </lineage>
</organism>
<keyword evidence="1" id="KW-0540">Nuclease</keyword>
<dbReference type="EMBL" id="NJIH01000005">
    <property type="protein sequence ID" value="OWT60574.1"/>
    <property type="molecule type" value="Genomic_DNA"/>
</dbReference>
<keyword evidence="4" id="KW-0732">Signal</keyword>
<dbReference type="GO" id="GO:0004519">
    <property type="term" value="F:endonuclease activity"/>
    <property type="evidence" value="ECO:0007669"/>
    <property type="project" value="UniProtKB-KW"/>
</dbReference>
<sequence length="196" mass="21740">MIRYADLAPRNWRLAAAALALAAAGPGVALARTTAPPLPAQQDRYALAGRVVHVADGDTFTLLAGGRRHRIRMASIDAPEVTKGSDRPGQSMAQASRKALAGLVAGKALRLECFERDQYGRDVCNVPLGDGRSANREQVAAGMAWANMEGRGRFMRDPQLPALEQQARRQRLGLWRDPRPERPWVWRYQCWKKQQC</sequence>
<dbReference type="PANTHER" id="PTHR12302:SF3">
    <property type="entry name" value="SERINE_THREONINE-PROTEIN KINASE 31"/>
    <property type="match status" value="1"/>
</dbReference>
<accession>A0A225MH18</accession>
<dbReference type="SMART" id="SM00318">
    <property type="entry name" value="SNc"/>
    <property type="match status" value="1"/>
</dbReference>